<dbReference type="EMBL" id="WJIE01000002">
    <property type="protein sequence ID" value="MRG91663.1"/>
    <property type="molecule type" value="Genomic_DNA"/>
</dbReference>
<dbReference type="RefSeq" id="WP_153818552.1">
    <property type="nucleotide sequence ID" value="NZ_WJIE01000002.1"/>
</dbReference>
<dbReference type="Proteomes" id="UP000440224">
    <property type="component" value="Unassembled WGS sequence"/>
</dbReference>
<accession>A0A6N7PHV1</accession>
<protein>
    <submittedName>
        <fullName evidence="1">Uncharacterized protein</fullName>
    </submittedName>
</protein>
<reference evidence="1 2" key="1">
    <citation type="submission" date="2019-10" db="EMBL/GenBank/DDBJ databases">
        <title>A soil myxobacterium in the family Polyangiaceae.</title>
        <authorList>
            <person name="Li Y."/>
            <person name="Wang J."/>
        </authorList>
    </citation>
    <scope>NUCLEOTIDE SEQUENCE [LARGE SCALE GENOMIC DNA]</scope>
    <source>
        <strain evidence="1 2">DSM 14734</strain>
    </source>
</reference>
<proteinExistence type="predicted"/>
<sequence length="128" mass="14351">MLHSFVARLAQAFFFKPLGYRRINAYDAIDETGGAAECIYLARLKRTAAFVRAAKNRVRTRIRIAVKLTADVESDENPVRQKFAGIFVVVTSREHTSPNTLFVVQVKRARPSASKVADATVLRSIDLR</sequence>
<organism evidence="1 2">
    <name type="scientific">Polyangium spumosum</name>
    <dbReference type="NCBI Taxonomy" id="889282"/>
    <lineage>
        <taxon>Bacteria</taxon>
        <taxon>Pseudomonadati</taxon>
        <taxon>Myxococcota</taxon>
        <taxon>Polyangia</taxon>
        <taxon>Polyangiales</taxon>
        <taxon>Polyangiaceae</taxon>
        <taxon>Polyangium</taxon>
    </lineage>
</organism>
<evidence type="ECO:0000313" key="2">
    <source>
        <dbReference type="Proteomes" id="UP000440224"/>
    </source>
</evidence>
<gene>
    <name evidence="1" type="ORF">GF068_06955</name>
</gene>
<dbReference type="AlphaFoldDB" id="A0A6N7PHV1"/>
<evidence type="ECO:0000313" key="1">
    <source>
        <dbReference type="EMBL" id="MRG91663.1"/>
    </source>
</evidence>
<name>A0A6N7PHV1_9BACT</name>
<comment type="caution">
    <text evidence="1">The sequence shown here is derived from an EMBL/GenBank/DDBJ whole genome shotgun (WGS) entry which is preliminary data.</text>
</comment>
<keyword evidence="2" id="KW-1185">Reference proteome</keyword>